<proteinExistence type="predicted"/>
<keyword evidence="2" id="KW-1185">Reference proteome</keyword>
<dbReference type="OrthoDB" id="5366218at2"/>
<protein>
    <recommendedName>
        <fullName evidence="3">Integrase</fullName>
    </recommendedName>
</protein>
<reference evidence="1" key="1">
    <citation type="submission" date="2016-01" db="EMBL/GenBank/DDBJ databases">
        <authorList>
            <person name="Peeters C."/>
        </authorList>
    </citation>
    <scope>NUCLEOTIDE SEQUENCE [LARGE SCALE GENOMIC DNA]</scope>
    <source>
        <strain evidence="1">LMG 22940</strain>
    </source>
</reference>
<dbReference type="InterPro" id="IPR013762">
    <property type="entry name" value="Integrase-like_cat_sf"/>
</dbReference>
<dbReference type="RefSeq" id="WP_087649167.1">
    <property type="nucleotide sequence ID" value="NZ_FCON02000162.1"/>
</dbReference>
<dbReference type="Gene3D" id="1.10.443.10">
    <property type="entry name" value="Intergrase catalytic core"/>
    <property type="match status" value="1"/>
</dbReference>
<dbReference type="EMBL" id="FCON02000162">
    <property type="protein sequence ID" value="SAL84531.1"/>
    <property type="molecule type" value="Genomic_DNA"/>
</dbReference>
<organism evidence="1 2">
    <name type="scientific">Caballeronia choica</name>
    <dbReference type="NCBI Taxonomy" id="326476"/>
    <lineage>
        <taxon>Bacteria</taxon>
        <taxon>Pseudomonadati</taxon>
        <taxon>Pseudomonadota</taxon>
        <taxon>Betaproteobacteria</taxon>
        <taxon>Burkholderiales</taxon>
        <taxon>Burkholderiaceae</taxon>
        <taxon>Caballeronia</taxon>
    </lineage>
</organism>
<dbReference type="GO" id="GO:0003677">
    <property type="term" value="F:DNA binding"/>
    <property type="evidence" value="ECO:0007669"/>
    <property type="project" value="InterPro"/>
</dbReference>
<gene>
    <name evidence="1" type="ORF">AWB68_07341</name>
</gene>
<dbReference type="GO" id="GO:0015074">
    <property type="term" value="P:DNA integration"/>
    <property type="evidence" value="ECO:0007669"/>
    <property type="project" value="InterPro"/>
</dbReference>
<dbReference type="Proteomes" id="UP000054770">
    <property type="component" value="Unassembled WGS sequence"/>
</dbReference>
<dbReference type="GO" id="GO:0006310">
    <property type="term" value="P:DNA recombination"/>
    <property type="evidence" value="ECO:0007669"/>
    <property type="project" value="InterPro"/>
</dbReference>
<dbReference type="AlphaFoldDB" id="A0A158KVT5"/>
<name>A0A158KVT5_9BURK</name>
<evidence type="ECO:0000313" key="2">
    <source>
        <dbReference type="Proteomes" id="UP000054770"/>
    </source>
</evidence>
<comment type="caution">
    <text evidence="1">The sequence shown here is derived from an EMBL/GenBank/DDBJ whole genome shotgun (WGS) entry which is preliminary data.</text>
</comment>
<evidence type="ECO:0000313" key="1">
    <source>
        <dbReference type="EMBL" id="SAL84531.1"/>
    </source>
</evidence>
<evidence type="ECO:0008006" key="3">
    <source>
        <dbReference type="Google" id="ProtNLM"/>
    </source>
</evidence>
<sequence length="626" mass="70425">MSRLYEEVRMPLAEGTTLLHPERALLRWEGIDGRADIGQICYLKRDTSRPQRSRRIFDVTSFSSERARVVRLLVAQLSGRMTLGAMRPKTVHGALRAVLDFVNWADRQGLHQVLCDEKATAEAVHGYFHEKREQVSLGNLKRNAFGLYQRNLLSMLREFFRNDDFCTDARVLRRQQAASVPTAVPDTEAQASLLAWADALFNSISTLVVDFKPYPMHVTTARGEHLCLVPHSFGRKKGDDSRGLLGWNLETGEPRTREELRTRMARTGAKNPRESSWNIARLTAKNLAAANADAQSPIRRSHASMAAFCFAALFLAETGINLAQLLAMKWSPELDANLQDASVARQKFREVKYRAGRREVTFTVSLGFVPKLKAYLVLREYLVQDEDCDALFIVVGNQAQRRRPMGLKVQFLEQLYCRLDTLGIVLPRINARQWRAAKQDWAVRNHDPLVAARLMGHSLATALRSYSNGTDAAHKAEMGAFLASVEKTVLKPGNDPAGGIRSAVGVCIAFHKPVPIAASVTLHPDCRSTEGCLFCDRYRVHADAVDIRKLLSCRHCVRLVSKRADSIEQYDRSFGTVLRRVDFLLDELRRRDAALVDQIEQDVDIDGNLDAFWSAKLDQLYELGVA</sequence>
<accession>A0A158KVT5</accession>